<dbReference type="EMBL" id="JNBR01001101">
    <property type="protein sequence ID" value="OQR88758.1"/>
    <property type="molecule type" value="Genomic_DNA"/>
</dbReference>
<keyword evidence="2" id="KW-1185">Reference proteome</keyword>
<dbReference type="SUPFAM" id="SSF57933">
    <property type="entry name" value="TAZ domain"/>
    <property type="match status" value="1"/>
</dbReference>
<proteinExistence type="predicted"/>
<dbReference type="AlphaFoldDB" id="A0A1V9YSQ7"/>
<organism evidence="1 2">
    <name type="scientific">Achlya hypogyna</name>
    <name type="common">Oomycete</name>
    <name type="synonym">Protoachlya hypogyna</name>
    <dbReference type="NCBI Taxonomy" id="1202772"/>
    <lineage>
        <taxon>Eukaryota</taxon>
        <taxon>Sar</taxon>
        <taxon>Stramenopiles</taxon>
        <taxon>Oomycota</taxon>
        <taxon>Saprolegniomycetes</taxon>
        <taxon>Saprolegniales</taxon>
        <taxon>Achlyaceae</taxon>
        <taxon>Achlya</taxon>
    </lineage>
</organism>
<evidence type="ECO:0008006" key="3">
    <source>
        <dbReference type="Google" id="ProtNLM"/>
    </source>
</evidence>
<name>A0A1V9YSQ7_ACHHY</name>
<gene>
    <name evidence="1" type="ORF">ACHHYP_06648</name>
</gene>
<protein>
    <recommendedName>
        <fullName evidence="3">TAZ-type domain-containing protein</fullName>
    </recommendedName>
</protein>
<dbReference type="Gene3D" id="1.20.1020.10">
    <property type="entry name" value="TAZ domain"/>
    <property type="match status" value="1"/>
</dbReference>
<sequence>MHMALLQHKKRRLYEDEDEVETRAEHNVVSKKVCMRPNPVLQTEKMQSVLRGLEHVSTCQGCANKLCASTLAFVKKVQLHLATAPTGHDRLQCAACKLWTLIVTEHVETCDVRNCLVPLCAPARPRLDDPPIQ</sequence>
<dbReference type="Proteomes" id="UP000243579">
    <property type="component" value="Unassembled WGS sequence"/>
</dbReference>
<reference evidence="1 2" key="1">
    <citation type="journal article" date="2014" name="Genome Biol. Evol.">
        <title>The secreted proteins of Achlya hypogyna and Thraustotheca clavata identify the ancestral oomycete secretome and reveal gene acquisitions by horizontal gene transfer.</title>
        <authorList>
            <person name="Misner I."/>
            <person name="Blouin N."/>
            <person name="Leonard G."/>
            <person name="Richards T.A."/>
            <person name="Lane C.E."/>
        </authorList>
    </citation>
    <scope>NUCLEOTIDE SEQUENCE [LARGE SCALE GENOMIC DNA]</scope>
    <source>
        <strain evidence="1 2">ATCC 48635</strain>
    </source>
</reference>
<dbReference type="InterPro" id="IPR035898">
    <property type="entry name" value="TAZ_dom_sf"/>
</dbReference>
<evidence type="ECO:0000313" key="1">
    <source>
        <dbReference type="EMBL" id="OQR88758.1"/>
    </source>
</evidence>
<accession>A0A1V9YSQ7</accession>
<dbReference type="OrthoDB" id="168290at2759"/>
<evidence type="ECO:0000313" key="2">
    <source>
        <dbReference type="Proteomes" id="UP000243579"/>
    </source>
</evidence>
<comment type="caution">
    <text evidence="1">The sequence shown here is derived from an EMBL/GenBank/DDBJ whole genome shotgun (WGS) entry which is preliminary data.</text>
</comment>